<reference evidence="5" key="1">
    <citation type="submission" date="2020-10" db="EMBL/GenBank/DDBJ databases">
        <authorList>
            <person name="Gilroy R."/>
        </authorList>
    </citation>
    <scope>NUCLEOTIDE SEQUENCE</scope>
    <source>
        <strain evidence="5">C6-149</strain>
    </source>
</reference>
<evidence type="ECO:0000256" key="1">
    <source>
        <dbReference type="ARBA" id="ARBA00023015"/>
    </source>
</evidence>
<dbReference type="InterPro" id="IPR036388">
    <property type="entry name" value="WH-like_DNA-bd_sf"/>
</dbReference>
<keyword evidence="1" id="KW-0805">Transcription regulation</keyword>
<evidence type="ECO:0000256" key="2">
    <source>
        <dbReference type="ARBA" id="ARBA00023125"/>
    </source>
</evidence>
<accession>A0A9D9E7E7</accession>
<dbReference type="InterPro" id="IPR036390">
    <property type="entry name" value="WH_DNA-bd_sf"/>
</dbReference>
<dbReference type="PRINTS" id="PR00778">
    <property type="entry name" value="HTHARSR"/>
</dbReference>
<dbReference type="InterPro" id="IPR011991">
    <property type="entry name" value="ArsR-like_HTH"/>
</dbReference>
<dbReference type="AlphaFoldDB" id="A0A9D9E7E7"/>
<evidence type="ECO:0000313" key="5">
    <source>
        <dbReference type="EMBL" id="MBO8441080.1"/>
    </source>
</evidence>
<dbReference type="EMBL" id="JADIMP010000024">
    <property type="protein sequence ID" value="MBO8441080.1"/>
    <property type="molecule type" value="Genomic_DNA"/>
</dbReference>
<gene>
    <name evidence="5" type="ORF">IAA89_01320</name>
</gene>
<dbReference type="InterPro" id="IPR001845">
    <property type="entry name" value="HTH_ArsR_DNA-bd_dom"/>
</dbReference>
<reference evidence="5" key="2">
    <citation type="journal article" date="2021" name="PeerJ">
        <title>Extensive microbial diversity within the chicken gut microbiome revealed by metagenomics and culture.</title>
        <authorList>
            <person name="Gilroy R."/>
            <person name="Ravi A."/>
            <person name="Getino M."/>
            <person name="Pursley I."/>
            <person name="Horton D.L."/>
            <person name="Alikhan N.F."/>
            <person name="Baker D."/>
            <person name="Gharbi K."/>
            <person name="Hall N."/>
            <person name="Watson M."/>
            <person name="Adriaenssens E.M."/>
            <person name="Foster-Nyarko E."/>
            <person name="Jarju S."/>
            <person name="Secka A."/>
            <person name="Antonio M."/>
            <person name="Oren A."/>
            <person name="Chaudhuri R.R."/>
            <person name="La Ragione R."/>
            <person name="Hildebrand F."/>
            <person name="Pallen M.J."/>
        </authorList>
    </citation>
    <scope>NUCLEOTIDE SEQUENCE</scope>
    <source>
        <strain evidence="5">C6-149</strain>
    </source>
</reference>
<comment type="caution">
    <text evidence="5">The sequence shown here is derived from an EMBL/GenBank/DDBJ whole genome shotgun (WGS) entry which is preliminary data.</text>
</comment>
<dbReference type="PANTHER" id="PTHR33154">
    <property type="entry name" value="TRANSCRIPTIONAL REGULATOR, ARSR FAMILY"/>
    <property type="match status" value="1"/>
</dbReference>
<dbReference type="Gene3D" id="1.10.10.10">
    <property type="entry name" value="Winged helix-like DNA-binding domain superfamily/Winged helix DNA-binding domain"/>
    <property type="match status" value="1"/>
</dbReference>
<sequence>MKILDWISKNPNTCGCEINQQLNLSQSTVSHHIKILLDADLINDNKKGRSHYYTLNRVTINKVIKYLQMLV</sequence>
<protein>
    <submittedName>
        <fullName evidence="5">Helix-turn-helix transcriptional regulator</fullName>
    </submittedName>
</protein>
<dbReference type="SMART" id="SM00418">
    <property type="entry name" value="HTH_ARSR"/>
    <property type="match status" value="1"/>
</dbReference>
<dbReference type="InterPro" id="IPR051081">
    <property type="entry name" value="HTH_MetalResp_TranReg"/>
</dbReference>
<keyword evidence="3" id="KW-0804">Transcription</keyword>
<dbReference type="PANTHER" id="PTHR33154:SF33">
    <property type="entry name" value="TRANSCRIPTIONAL REPRESSOR SDPR"/>
    <property type="match status" value="1"/>
</dbReference>
<dbReference type="PROSITE" id="PS50987">
    <property type="entry name" value="HTH_ARSR_2"/>
    <property type="match status" value="1"/>
</dbReference>
<evidence type="ECO:0000313" key="6">
    <source>
        <dbReference type="Proteomes" id="UP000823614"/>
    </source>
</evidence>
<dbReference type="NCBIfam" id="NF033788">
    <property type="entry name" value="HTH_metalloreg"/>
    <property type="match status" value="1"/>
</dbReference>
<proteinExistence type="predicted"/>
<evidence type="ECO:0000256" key="3">
    <source>
        <dbReference type="ARBA" id="ARBA00023163"/>
    </source>
</evidence>
<name>A0A9D9E7E7_9LACO</name>
<organism evidence="5 6">
    <name type="scientific">Candidatus Gallilactobacillus intestinavium</name>
    <dbReference type="NCBI Taxonomy" id="2840838"/>
    <lineage>
        <taxon>Bacteria</taxon>
        <taxon>Bacillati</taxon>
        <taxon>Bacillota</taxon>
        <taxon>Bacilli</taxon>
        <taxon>Lactobacillales</taxon>
        <taxon>Lactobacillaceae</taxon>
        <taxon>Lactobacillaceae incertae sedis</taxon>
        <taxon>Candidatus Gallilactobacillus</taxon>
    </lineage>
</organism>
<keyword evidence="2" id="KW-0238">DNA-binding</keyword>
<dbReference type="Pfam" id="PF01022">
    <property type="entry name" value="HTH_5"/>
    <property type="match status" value="1"/>
</dbReference>
<dbReference type="SUPFAM" id="SSF46785">
    <property type="entry name" value="Winged helix' DNA-binding domain"/>
    <property type="match status" value="1"/>
</dbReference>
<dbReference type="GO" id="GO:0003677">
    <property type="term" value="F:DNA binding"/>
    <property type="evidence" value="ECO:0007669"/>
    <property type="project" value="UniProtKB-KW"/>
</dbReference>
<evidence type="ECO:0000259" key="4">
    <source>
        <dbReference type="PROSITE" id="PS50987"/>
    </source>
</evidence>
<dbReference type="GO" id="GO:0003700">
    <property type="term" value="F:DNA-binding transcription factor activity"/>
    <property type="evidence" value="ECO:0007669"/>
    <property type="project" value="InterPro"/>
</dbReference>
<feature type="domain" description="HTH arsR-type" evidence="4">
    <location>
        <begin position="1"/>
        <end position="71"/>
    </location>
</feature>
<dbReference type="CDD" id="cd00090">
    <property type="entry name" value="HTH_ARSR"/>
    <property type="match status" value="1"/>
</dbReference>
<dbReference type="Proteomes" id="UP000823614">
    <property type="component" value="Unassembled WGS sequence"/>
</dbReference>